<gene>
    <name evidence="1" type="ORF">DEO72_LG10g2331</name>
</gene>
<keyword evidence="2" id="KW-1185">Reference proteome</keyword>
<dbReference type="EMBL" id="CP039354">
    <property type="protein sequence ID" value="QCE11098.1"/>
    <property type="molecule type" value="Genomic_DNA"/>
</dbReference>
<protein>
    <submittedName>
        <fullName evidence="1">Uncharacterized protein</fullName>
    </submittedName>
</protein>
<evidence type="ECO:0000313" key="1">
    <source>
        <dbReference type="EMBL" id="QCE11098.1"/>
    </source>
</evidence>
<reference evidence="1 2" key="1">
    <citation type="submission" date="2019-04" db="EMBL/GenBank/DDBJ databases">
        <title>An improved genome assembly and genetic linkage map for asparagus bean, Vigna unguiculata ssp. sesquipedialis.</title>
        <authorList>
            <person name="Xia Q."/>
            <person name="Zhang R."/>
            <person name="Dong Y."/>
        </authorList>
    </citation>
    <scope>NUCLEOTIDE SEQUENCE [LARGE SCALE GENOMIC DNA]</scope>
    <source>
        <tissue evidence="1">Leaf</tissue>
    </source>
</reference>
<proteinExistence type="predicted"/>
<organism evidence="1 2">
    <name type="scientific">Vigna unguiculata</name>
    <name type="common">Cowpea</name>
    <dbReference type="NCBI Taxonomy" id="3917"/>
    <lineage>
        <taxon>Eukaryota</taxon>
        <taxon>Viridiplantae</taxon>
        <taxon>Streptophyta</taxon>
        <taxon>Embryophyta</taxon>
        <taxon>Tracheophyta</taxon>
        <taxon>Spermatophyta</taxon>
        <taxon>Magnoliopsida</taxon>
        <taxon>eudicotyledons</taxon>
        <taxon>Gunneridae</taxon>
        <taxon>Pentapetalae</taxon>
        <taxon>rosids</taxon>
        <taxon>fabids</taxon>
        <taxon>Fabales</taxon>
        <taxon>Fabaceae</taxon>
        <taxon>Papilionoideae</taxon>
        <taxon>50 kb inversion clade</taxon>
        <taxon>NPAAA clade</taxon>
        <taxon>indigoferoid/millettioid clade</taxon>
        <taxon>Phaseoleae</taxon>
        <taxon>Vigna</taxon>
    </lineage>
</organism>
<dbReference type="Proteomes" id="UP000501690">
    <property type="component" value="Linkage Group LG10"/>
</dbReference>
<sequence length="219" mass="24747">MKAMIWLCFMYDHVSAKTRELALGNVSGPARRCIVELGLDQNLVGWRPATPSVLTSDLEQVFTKRCERGVRRIQLRVQLDVIAWWFWKSSGVCEIVLVRMGSGRLRSSVLSDEFGSLGTNTNYSSYWGTPLGIADYRRGKFIPGVESRDVQTKSWKLRIKDYDLQGWMLVSPKESNALTGFCEQCSLIQLSSPYLVVFGDDRVMRYMRVDEVTGGAGEA</sequence>
<evidence type="ECO:0000313" key="2">
    <source>
        <dbReference type="Proteomes" id="UP000501690"/>
    </source>
</evidence>
<accession>A0A4D6NCR4</accession>
<dbReference type="AlphaFoldDB" id="A0A4D6NCR4"/>
<name>A0A4D6NCR4_VIGUN</name>